<dbReference type="InterPro" id="IPR011051">
    <property type="entry name" value="RmlC_Cupin_sf"/>
</dbReference>
<organism evidence="3 4">
    <name type="scientific">Vibrio penaeicida</name>
    <dbReference type="NCBI Taxonomy" id="104609"/>
    <lineage>
        <taxon>Bacteria</taxon>
        <taxon>Pseudomonadati</taxon>
        <taxon>Pseudomonadota</taxon>
        <taxon>Gammaproteobacteria</taxon>
        <taxon>Vibrionales</taxon>
        <taxon>Vibrionaceae</taxon>
        <taxon>Vibrio</taxon>
    </lineage>
</organism>
<comment type="caution">
    <text evidence="3">The sequence shown here is derived from an EMBL/GenBank/DDBJ whole genome shotgun (WGS) entry which is preliminary data.</text>
</comment>
<dbReference type="CDD" id="cd02209">
    <property type="entry name" value="cupin_XRE_C"/>
    <property type="match status" value="1"/>
</dbReference>
<sequence length="196" mass="21621">METCWGVTGMDAYSLGARIRRKRKELGKTLQQVADESRFSIGFLSRVERNDVSPSLSSLAIIANVLQSDMESFVSVPSNAGSVILAEDRAGFSLPDGKAHYQQLSSDFPGKRINGAEVLLEPGFQTEAMVHEGEELCVVLDGQLTLTLNNKTQVLTSGDSAHYSAAIPHQWRNTHTTPCRVMWFGDLDIFAHHKEE</sequence>
<gene>
    <name evidence="3" type="ORF">GCM10007932_56000</name>
</gene>
<dbReference type="GO" id="GO:0005829">
    <property type="term" value="C:cytosol"/>
    <property type="evidence" value="ECO:0007669"/>
    <property type="project" value="TreeGrafter"/>
</dbReference>
<dbReference type="AlphaFoldDB" id="A0AAV5P0D5"/>
<dbReference type="PANTHER" id="PTHR46797:SF25">
    <property type="entry name" value="TRANSCRIPTIONAL REGULATOR"/>
    <property type="match status" value="1"/>
</dbReference>
<protein>
    <submittedName>
        <fullName evidence="3">DNA-binding protein</fullName>
    </submittedName>
</protein>
<evidence type="ECO:0000313" key="3">
    <source>
        <dbReference type="EMBL" id="GLQ76237.1"/>
    </source>
</evidence>
<dbReference type="InterPro" id="IPR013096">
    <property type="entry name" value="Cupin_2"/>
</dbReference>
<dbReference type="Gene3D" id="1.10.260.40">
    <property type="entry name" value="lambda repressor-like DNA-binding domains"/>
    <property type="match status" value="1"/>
</dbReference>
<evidence type="ECO:0000256" key="1">
    <source>
        <dbReference type="ARBA" id="ARBA00023125"/>
    </source>
</evidence>
<dbReference type="PANTHER" id="PTHR46797">
    <property type="entry name" value="HTH-TYPE TRANSCRIPTIONAL REGULATOR"/>
    <property type="match status" value="1"/>
</dbReference>
<dbReference type="Pfam" id="PF07883">
    <property type="entry name" value="Cupin_2"/>
    <property type="match status" value="1"/>
</dbReference>
<dbReference type="GO" id="GO:0003700">
    <property type="term" value="F:DNA-binding transcription factor activity"/>
    <property type="evidence" value="ECO:0007669"/>
    <property type="project" value="TreeGrafter"/>
</dbReference>
<dbReference type="GO" id="GO:0003677">
    <property type="term" value="F:DNA binding"/>
    <property type="evidence" value="ECO:0007669"/>
    <property type="project" value="UniProtKB-KW"/>
</dbReference>
<feature type="domain" description="HTH cro/C1-type" evidence="2">
    <location>
        <begin position="19"/>
        <end position="73"/>
    </location>
</feature>
<accession>A0AAV5P0D5</accession>
<dbReference type="Proteomes" id="UP001156690">
    <property type="component" value="Unassembled WGS sequence"/>
</dbReference>
<evidence type="ECO:0000259" key="2">
    <source>
        <dbReference type="PROSITE" id="PS50943"/>
    </source>
</evidence>
<keyword evidence="4" id="KW-1185">Reference proteome</keyword>
<dbReference type="PROSITE" id="PS50943">
    <property type="entry name" value="HTH_CROC1"/>
    <property type="match status" value="1"/>
</dbReference>
<dbReference type="InterPro" id="IPR001387">
    <property type="entry name" value="Cro/C1-type_HTH"/>
</dbReference>
<proteinExistence type="predicted"/>
<dbReference type="Pfam" id="PF01381">
    <property type="entry name" value="HTH_3"/>
    <property type="match status" value="1"/>
</dbReference>
<dbReference type="SMART" id="SM00530">
    <property type="entry name" value="HTH_XRE"/>
    <property type="match status" value="1"/>
</dbReference>
<name>A0AAV5P0D5_9VIBR</name>
<dbReference type="CDD" id="cd00093">
    <property type="entry name" value="HTH_XRE"/>
    <property type="match status" value="1"/>
</dbReference>
<dbReference type="SUPFAM" id="SSF47413">
    <property type="entry name" value="lambda repressor-like DNA-binding domains"/>
    <property type="match status" value="1"/>
</dbReference>
<dbReference type="Gene3D" id="2.60.120.10">
    <property type="entry name" value="Jelly Rolls"/>
    <property type="match status" value="1"/>
</dbReference>
<keyword evidence="1 3" id="KW-0238">DNA-binding</keyword>
<dbReference type="InterPro" id="IPR014710">
    <property type="entry name" value="RmlC-like_jellyroll"/>
</dbReference>
<dbReference type="SUPFAM" id="SSF51182">
    <property type="entry name" value="RmlC-like cupins"/>
    <property type="match status" value="1"/>
</dbReference>
<dbReference type="EMBL" id="BSNX01000075">
    <property type="protein sequence ID" value="GLQ76237.1"/>
    <property type="molecule type" value="Genomic_DNA"/>
</dbReference>
<dbReference type="InterPro" id="IPR010982">
    <property type="entry name" value="Lambda_DNA-bd_dom_sf"/>
</dbReference>
<evidence type="ECO:0000313" key="4">
    <source>
        <dbReference type="Proteomes" id="UP001156690"/>
    </source>
</evidence>
<dbReference type="InterPro" id="IPR050807">
    <property type="entry name" value="TransReg_Diox_bact_type"/>
</dbReference>
<reference evidence="4" key="1">
    <citation type="journal article" date="2019" name="Int. J. Syst. Evol. Microbiol.">
        <title>The Global Catalogue of Microorganisms (GCM) 10K type strain sequencing project: providing services to taxonomists for standard genome sequencing and annotation.</title>
        <authorList>
            <consortium name="The Broad Institute Genomics Platform"/>
            <consortium name="The Broad Institute Genome Sequencing Center for Infectious Disease"/>
            <person name="Wu L."/>
            <person name="Ma J."/>
        </authorList>
    </citation>
    <scope>NUCLEOTIDE SEQUENCE [LARGE SCALE GENOMIC DNA]</scope>
    <source>
        <strain evidence="4">NBRC 15640</strain>
    </source>
</reference>